<evidence type="ECO:0000313" key="7">
    <source>
        <dbReference type="EMBL" id="RIE04132.1"/>
    </source>
</evidence>
<keyword evidence="3 6" id="KW-0812">Transmembrane</keyword>
<dbReference type="Pfam" id="PF03788">
    <property type="entry name" value="LrgA"/>
    <property type="match status" value="1"/>
</dbReference>
<keyword evidence="4 6" id="KW-1133">Transmembrane helix</keyword>
<keyword evidence="5 6" id="KW-0472">Membrane</keyword>
<dbReference type="Proteomes" id="UP000266340">
    <property type="component" value="Unassembled WGS sequence"/>
</dbReference>
<name>A0A398CP35_9BACL</name>
<gene>
    <name evidence="7" type="ORF">D3H35_08460</name>
</gene>
<evidence type="ECO:0000256" key="4">
    <source>
        <dbReference type="ARBA" id="ARBA00022989"/>
    </source>
</evidence>
<dbReference type="AlphaFoldDB" id="A0A398CP35"/>
<evidence type="ECO:0000256" key="5">
    <source>
        <dbReference type="ARBA" id="ARBA00023136"/>
    </source>
</evidence>
<feature type="transmembrane region" description="Helical" evidence="6">
    <location>
        <begin position="85"/>
        <end position="105"/>
    </location>
</feature>
<proteinExistence type="predicted"/>
<evidence type="ECO:0000256" key="2">
    <source>
        <dbReference type="ARBA" id="ARBA00022475"/>
    </source>
</evidence>
<feature type="transmembrane region" description="Helical" evidence="6">
    <location>
        <begin position="60"/>
        <end position="79"/>
    </location>
</feature>
<comment type="subcellular location">
    <subcellularLocation>
        <location evidence="1">Cell membrane</location>
        <topology evidence="1">Multi-pass membrane protein</topology>
    </subcellularLocation>
</comment>
<evidence type="ECO:0000256" key="3">
    <source>
        <dbReference type="ARBA" id="ARBA00022692"/>
    </source>
</evidence>
<protein>
    <submittedName>
        <fullName evidence="7">CidA/LrgA family protein</fullName>
    </submittedName>
</protein>
<reference evidence="7 8" key="1">
    <citation type="submission" date="2018-09" db="EMBL/GenBank/DDBJ databases">
        <title>Cohnella cavernae sp. nov., isolated from a karst cave.</title>
        <authorList>
            <person name="Zhu H."/>
        </authorList>
    </citation>
    <scope>NUCLEOTIDE SEQUENCE [LARGE SCALE GENOMIC DNA]</scope>
    <source>
        <strain evidence="7 8">K2E09-144</strain>
    </source>
</reference>
<organism evidence="7 8">
    <name type="scientific">Cohnella faecalis</name>
    <dbReference type="NCBI Taxonomy" id="2315694"/>
    <lineage>
        <taxon>Bacteria</taxon>
        <taxon>Bacillati</taxon>
        <taxon>Bacillota</taxon>
        <taxon>Bacilli</taxon>
        <taxon>Bacillales</taxon>
        <taxon>Paenibacillaceae</taxon>
        <taxon>Cohnella</taxon>
    </lineage>
</organism>
<comment type="caution">
    <text evidence="7">The sequence shown here is derived from an EMBL/GenBank/DDBJ whole genome shotgun (WGS) entry which is preliminary data.</text>
</comment>
<evidence type="ECO:0000256" key="6">
    <source>
        <dbReference type="SAM" id="Phobius"/>
    </source>
</evidence>
<evidence type="ECO:0000256" key="1">
    <source>
        <dbReference type="ARBA" id="ARBA00004651"/>
    </source>
</evidence>
<sequence length="118" mass="12852">MRGLAILLSFNLVGVGLKEWLHIPMPGNVIGLVLFTIALFAKLVKLEWVEASAQWLTKHMMLFFIPYIVGAMALIPMLGAQLFPIALSVVLGPLLVVAAVGFVTAKLEKPSGREEKLL</sequence>
<dbReference type="EMBL" id="QXJM01000029">
    <property type="protein sequence ID" value="RIE04132.1"/>
    <property type="molecule type" value="Genomic_DNA"/>
</dbReference>
<keyword evidence="8" id="KW-1185">Reference proteome</keyword>
<dbReference type="GO" id="GO:0005886">
    <property type="term" value="C:plasma membrane"/>
    <property type="evidence" value="ECO:0007669"/>
    <property type="project" value="UniProtKB-SubCell"/>
</dbReference>
<dbReference type="PANTHER" id="PTHR33931:SF2">
    <property type="entry name" value="HOLIN-LIKE PROTEIN CIDA"/>
    <property type="match status" value="1"/>
</dbReference>
<feature type="transmembrane region" description="Helical" evidence="6">
    <location>
        <begin position="30"/>
        <end position="48"/>
    </location>
</feature>
<dbReference type="InterPro" id="IPR005538">
    <property type="entry name" value="LrgA/CidA"/>
</dbReference>
<evidence type="ECO:0000313" key="8">
    <source>
        <dbReference type="Proteomes" id="UP000266340"/>
    </source>
</evidence>
<keyword evidence="2" id="KW-1003">Cell membrane</keyword>
<dbReference type="PANTHER" id="PTHR33931">
    <property type="entry name" value="HOLIN-LIKE PROTEIN CIDA-RELATED"/>
    <property type="match status" value="1"/>
</dbReference>
<dbReference type="OrthoDB" id="3176438at2"/>
<accession>A0A398CP35</accession>